<reference evidence="7" key="1">
    <citation type="submission" date="2018-09" db="EMBL/GenBank/DDBJ databases">
        <authorList>
            <person name="Livingstone P.G."/>
            <person name="Whitworth D.E."/>
        </authorList>
    </citation>
    <scope>NUCLEOTIDE SEQUENCE [LARGE SCALE GENOMIC DNA]</scope>
    <source>
        <strain evidence="7">CA043D</strain>
    </source>
</reference>
<dbReference type="GO" id="GO:0016491">
    <property type="term" value="F:oxidoreductase activity"/>
    <property type="evidence" value="ECO:0007669"/>
    <property type="project" value="UniProtKB-KW"/>
</dbReference>
<dbReference type="SUPFAM" id="SSF55347">
    <property type="entry name" value="Glyceraldehyde-3-phosphate dehydrogenase-like, C-terminal domain"/>
    <property type="match status" value="1"/>
</dbReference>
<feature type="domain" description="Gfo/Idh/MocA-like oxidoreductase N-terminal" evidence="4">
    <location>
        <begin position="70"/>
        <end position="192"/>
    </location>
</feature>
<dbReference type="Pfam" id="PF01408">
    <property type="entry name" value="GFO_IDH_MocA"/>
    <property type="match status" value="1"/>
</dbReference>
<dbReference type="EMBL" id="RAWE01000177">
    <property type="protein sequence ID" value="RKG97392.1"/>
    <property type="molecule type" value="Genomic_DNA"/>
</dbReference>
<dbReference type="Gene3D" id="3.30.360.10">
    <property type="entry name" value="Dihydrodipicolinate Reductase, domain 2"/>
    <property type="match status" value="1"/>
</dbReference>
<evidence type="ECO:0000259" key="4">
    <source>
        <dbReference type="Pfam" id="PF01408"/>
    </source>
</evidence>
<keyword evidence="7" id="KW-1185">Reference proteome</keyword>
<dbReference type="PANTHER" id="PTHR22604">
    <property type="entry name" value="OXIDOREDUCTASES"/>
    <property type="match status" value="1"/>
</dbReference>
<feature type="region of interest" description="Disordered" evidence="3">
    <location>
        <begin position="36"/>
        <end position="67"/>
    </location>
</feature>
<organism evidence="6 7">
    <name type="scientific">Corallococcus carmarthensis</name>
    <dbReference type="NCBI Taxonomy" id="2316728"/>
    <lineage>
        <taxon>Bacteria</taxon>
        <taxon>Pseudomonadati</taxon>
        <taxon>Myxococcota</taxon>
        <taxon>Myxococcia</taxon>
        <taxon>Myxococcales</taxon>
        <taxon>Cystobacterineae</taxon>
        <taxon>Myxococcaceae</taxon>
        <taxon>Corallococcus</taxon>
    </lineage>
</organism>
<dbReference type="OrthoDB" id="9793050at2"/>
<dbReference type="Gene3D" id="3.40.50.720">
    <property type="entry name" value="NAD(P)-binding Rossmann-like Domain"/>
    <property type="match status" value="1"/>
</dbReference>
<evidence type="ECO:0000256" key="1">
    <source>
        <dbReference type="ARBA" id="ARBA00010928"/>
    </source>
</evidence>
<dbReference type="InterPro" id="IPR000683">
    <property type="entry name" value="Gfo/Idh/MocA-like_OxRdtase_N"/>
</dbReference>
<dbReference type="InterPro" id="IPR008354">
    <property type="entry name" value="Glc-Fru_OxRdtase_bac"/>
</dbReference>
<dbReference type="InterPro" id="IPR055170">
    <property type="entry name" value="GFO_IDH_MocA-like_dom"/>
</dbReference>
<accession>A0A3A8JNM2</accession>
<dbReference type="PRINTS" id="PR01775">
    <property type="entry name" value="GLFROXRDTASE"/>
</dbReference>
<name>A0A3A8JNM2_9BACT</name>
<feature type="domain" description="GFO/IDH/MocA-like oxidoreductase" evidence="5">
    <location>
        <begin position="202"/>
        <end position="322"/>
    </location>
</feature>
<gene>
    <name evidence="6" type="ORF">D7X32_32825</name>
</gene>
<evidence type="ECO:0000259" key="5">
    <source>
        <dbReference type="Pfam" id="PF22725"/>
    </source>
</evidence>
<protein>
    <submittedName>
        <fullName evidence="6">Gfo/Idh/MocA family oxidoreductase</fullName>
    </submittedName>
</protein>
<dbReference type="RefSeq" id="WP_120606514.1">
    <property type="nucleotide sequence ID" value="NZ_JABFJX010000249.1"/>
</dbReference>
<dbReference type="InterPro" id="IPR006311">
    <property type="entry name" value="TAT_signal"/>
</dbReference>
<proteinExistence type="inferred from homology"/>
<evidence type="ECO:0000256" key="3">
    <source>
        <dbReference type="SAM" id="MobiDB-lite"/>
    </source>
</evidence>
<comment type="caution">
    <text evidence="6">The sequence shown here is derived from an EMBL/GenBank/DDBJ whole genome shotgun (WGS) entry which is preliminary data.</text>
</comment>
<dbReference type="SUPFAM" id="SSF51735">
    <property type="entry name" value="NAD(P)-binding Rossmann-fold domains"/>
    <property type="match status" value="1"/>
</dbReference>
<dbReference type="AlphaFoldDB" id="A0A3A8JNM2"/>
<dbReference type="GO" id="GO:0000166">
    <property type="term" value="F:nucleotide binding"/>
    <property type="evidence" value="ECO:0007669"/>
    <property type="project" value="InterPro"/>
</dbReference>
<keyword evidence="2" id="KW-0560">Oxidoreductase</keyword>
<dbReference type="Pfam" id="PF22725">
    <property type="entry name" value="GFO_IDH_MocA_C3"/>
    <property type="match status" value="1"/>
</dbReference>
<dbReference type="InterPro" id="IPR050984">
    <property type="entry name" value="Gfo/Idh/MocA_domain"/>
</dbReference>
<dbReference type="Proteomes" id="UP000268313">
    <property type="component" value="Unassembled WGS sequence"/>
</dbReference>
<evidence type="ECO:0000313" key="6">
    <source>
        <dbReference type="EMBL" id="RKG97392.1"/>
    </source>
</evidence>
<dbReference type="InterPro" id="IPR036291">
    <property type="entry name" value="NAD(P)-bd_dom_sf"/>
</dbReference>
<evidence type="ECO:0000313" key="7">
    <source>
        <dbReference type="Proteomes" id="UP000268313"/>
    </source>
</evidence>
<dbReference type="PANTHER" id="PTHR22604:SF105">
    <property type="entry name" value="TRANS-1,2-DIHYDROBENZENE-1,2-DIOL DEHYDROGENASE"/>
    <property type="match status" value="1"/>
</dbReference>
<comment type="similarity">
    <text evidence="1">Belongs to the Gfo/Idh/MocA family.</text>
</comment>
<dbReference type="PROSITE" id="PS51318">
    <property type="entry name" value="TAT"/>
    <property type="match status" value="1"/>
</dbReference>
<evidence type="ECO:0000256" key="2">
    <source>
        <dbReference type="ARBA" id="ARBA00023002"/>
    </source>
</evidence>
<sequence length="425" mass="46695">MVDDASRLWTRRRVLGATGGLLTAGAWMPPVLAAAAPPSSPQVKLPGTFAKTERERPGPPNPQPESERVGWAVVGLGHLSLEEILPAFGQSKRSKLVALVSGDRAKAQAIAKQYGVSDKGLYDYTSFDQLKDNPEVQAVYIVLPNSMHAEFTVRAAQAGKHIFCEKPMANTPAECQQMIDACKKADRKLGIAYRLQYEPHHRAVIQMARNKELGTLKLFTANNGQNQGEPNQWRHKKSLAGGGALPDVGIYCLSAARYFSGEEPTEVQGFSYSTPNDPRFKEVEESFAFHLSFPSGFQAHCTSSYSTHETKDLRLMGTDGWAAMDPGFSYNGLRLRVGMKSKSFPKADDTVERGFSQPSQFAREMDHFSRCVQENVVPHTPGEEGLADVRIIEALYRSAQDGKAVKLEAAKKLEAFRGPPPKEEG</sequence>